<proteinExistence type="predicted"/>
<dbReference type="EMBL" id="CP021106">
    <property type="protein sequence ID" value="ARO86590.1"/>
    <property type="molecule type" value="Genomic_DNA"/>
</dbReference>
<dbReference type="AlphaFoldDB" id="A0A1W6SLB9"/>
<gene>
    <name evidence="1" type="ORF">EBAPG3_001660</name>
</gene>
<reference evidence="1 2" key="1">
    <citation type="journal article" date="2015" name="Int. J. Syst. Evol. Microbiol.">
        <title>Nitrosospira lacus sp. nov., a psychrotolerant, ammonia-oxidizing bacterium from sandy lake sediment.</title>
        <authorList>
            <person name="Urakawa H."/>
            <person name="Garcia J.C."/>
            <person name="Nielsen J.L."/>
            <person name="Le V.Q."/>
            <person name="Kozlowski J.A."/>
            <person name="Stein L.Y."/>
            <person name="Lim C.K."/>
            <person name="Pommerening-Roser A."/>
            <person name="Martens-Habbena W."/>
            <person name="Stahl D.A."/>
            <person name="Klotz M.G."/>
        </authorList>
    </citation>
    <scope>NUCLEOTIDE SEQUENCE [LARGE SCALE GENOMIC DNA]</scope>
    <source>
        <strain evidence="1 2">APG3</strain>
    </source>
</reference>
<protein>
    <submittedName>
        <fullName evidence="1">Uncharacterized protein</fullName>
    </submittedName>
</protein>
<sequence length="85" mass="9799">MDINSRLELYSSNGDQDKVNSVLKEFFPALGSRKFYVDNDILFQTRGIWNRTFMSFRESTPYLIRIMSGNISGVTQSKQFLAGLH</sequence>
<dbReference type="KEGG" id="nlc:EBAPG3_001660"/>
<name>A0A1W6SLB9_9PROT</name>
<organism evidence="1 2">
    <name type="scientific">Nitrosospira lacus</name>
    <dbReference type="NCBI Taxonomy" id="1288494"/>
    <lineage>
        <taxon>Bacteria</taxon>
        <taxon>Pseudomonadati</taxon>
        <taxon>Pseudomonadota</taxon>
        <taxon>Betaproteobacteria</taxon>
        <taxon>Nitrosomonadales</taxon>
        <taxon>Nitrosomonadaceae</taxon>
        <taxon>Nitrosospira</taxon>
    </lineage>
</organism>
<keyword evidence="2" id="KW-1185">Reference proteome</keyword>
<evidence type="ECO:0000313" key="2">
    <source>
        <dbReference type="Proteomes" id="UP000012179"/>
    </source>
</evidence>
<evidence type="ECO:0000313" key="1">
    <source>
        <dbReference type="EMBL" id="ARO86590.1"/>
    </source>
</evidence>
<accession>A0A1W6SLB9</accession>
<dbReference type="Proteomes" id="UP000012179">
    <property type="component" value="Chromosome"/>
</dbReference>